<keyword evidence="1" id="KW-1185">Reference proteome</keyword>
<reference evidence="2" key="1">
    <citation type="submission" date="2024-02" db="UniProtKB">
        <authorList>
            <consortium name="WormBaseParasite"/>
        </authorList>
    </citation>
    <scope>IDENTIFICATION</scope>
</reference>
<dbReference type="Gene3D" id="3.30.457.60">
    <property type="match status" value="1"/>
</dbReference>
<name>A0AAF3EYB9_9BILA</name>
<dbReference type="AlphaFoldDB" id="A0AAF3EYB9"/>
<evidence type="ECO:0000313" key="2">
    <source>
        <dbReference type="WBParaSite" id="MBELARI_LOCUS18523"/>
    </source>
</evidence>
<protein>
    <submittedName>
        <fullName evidence="2">Uncharacterized protein</fullName>
    </submittedName>
</protein>
<dbReference type="WBParaSite" id="MBELARI_LOCUS18523">
    <property type="protein sequence ID" value="MBELARI_LOCUS18523"/>
    <property type="gene ID" value="MBELARI_LOCUS18523"/>
</dbReference>
<sequence length="160" mass="18086">MQLARKRSGSGPRLILSPIPSVSSLIATSTMQQDITKAAVCDQTMNSILEADTAQLRQHFFVAQSHAKNALLYRGQKLDFENKYNLIYKKMYEDWNLMLIARDDGSSEISSQKWQKGMDKYLGELSSVPAFLSQVTISLVQTLHEERTLSQPSYSVIHDD</sequence>
<organism evidence="1 2">
    <name type="scientific">Mesorhabditis belari</name>
    <dbReference type="NCBI Taxonomy" id="2138241"/>
    <lineage>
        <taxon>Eukaryota</taxon>
        <taxon>Metazoa</taxon>
        <taxon>Ecdysozoa</taxon>
        <taxon>Nematoda</taxon>
        <taxon>Chromadorea</taxon>
        <taxon>Rhabditida</taxon>
        <taxon>Rhabditina</taxon>
        <taxon>Rhabditomorpha</taxon>
        <taxon>Rhabditoidea</taxon>
        <taxon>Rhabditidae</taxon>
        <taxon>Mesorhabditinae</taxon>
        <taxon>Mesorhabditis</taxon>
    </lineage>
</organism>
<evidence type="ECO:0000313" key="1">
    <source>
        <dbReference type="Proteomes" id="UP000887575"/>
    </source>
</evidence>
<dbReference type="Proteomes" id="UP000887575">
    <property type="component" value="Unassembled WGS sequence"/>
</dbReference>
<proteinExistence type="predicted"/>
<accession>A0AAF3EYB9</accession>